<dbReference type="OrthoDB" id="2015280at2759"/>
<comment type="caution">
    <text evidence="3">The sequence shown here is derived from an EMBL/GenBank/DDBJ whole genome shotgun (WGS) entry which is preliminary data.</text>
</comment>
<proteinExistence type="inferred from homology"/>
<dbReference type="PANTHER" id="PTHR21562:SF122">
    <property type="entry name" value="PALMITOLEOYL-PROTEIN CARBOXYLESTERASE NOTUM"/>
    <property type="match status" value="1"/>
</dbReference>
<accession>A0A1W0X9S9</accession>
<protein>
    <submittedName>
        <fullName evidence="3">Palmitoleoyl-protein carboxylesterase notum1</fullName>
    </submittedName>
</protein>
<organism evidence="3 4">
    <name type="scientific">Hypsibius exemplaris</name>
    <name type="common">Freshwater tardigrade</name>
    <dbReference type="NCBI Taxonomy" id="2072580"/>
    <lineage>
        <taxon>Eukaryota</taxon>
        <taxon>Metazoa</taxon>
        <taxon>Ecdysozoa</taxon>
        <taxon>Tardigrada</taxon>
        <taxon>Eutardigrada</taxon>
        <taxon>Parachela</taxon>
        <taxon>Hypsibioidea</taxon>
        <taxon>Hypsibiidae</taxon>
        <taxon>Hypsibius</taxon>
    </lineage>
</organism>
<dbReference type="InterPro" id="IPR004963">
    <property type="entry name" value="PAE/NOTUM"/>
</dbReference>
<dbReference type="PANTHER" id="PTHR21562">
    <property type="entry name" value="NOTUM-RELATED"/>
    <property type="match status" value="1"/>
</dbReference>
<dbReference type="EMBL" id="MTYJ01000007">
    <property type="protein sequence ID" value="OQV24287.1"/>
    <property type="molecule type" value="Genomic_DNA"/>
</dbReference>
<evidence type="ECO:0000256" key="1">
    <source>
        <dbReference type="ARBA" id="ARBA00010213"/>
    </source>
</evidence>
<gene>
    <name evidence="3" type="ORF">BV898_01828</name>
</gene>
<name>A0A1W0X9S9_HYPEX</name>
<evidence type="ECO:0000313" key="3">
    <source>
        <dbReference type="EMBL" id="OQV24287.1"/>
    </source>
</evidence>
<dbReference type="Proteomes" id="UP000192578">
    <property type="component" value="Unassembled WGS sequence"/>
</dbReference>
<comment type="similarity">
    <text evidence="1">Belongs to the pectinacetylesterase family. Notum subfamily.</text>
</comment>
<keyword evidence="4" id="KW-1185">Reference proteome</keyword>
<dbReference type="AlphaFoldDB" id="A0A1W0X9S9"/>
<evidence type="ECO:0000313" key="4">
    <source>
        <dbReference type="Proteomes" id="UP000192578"/>
    </source>
</evidence>
<dbReference type="GO" id="GO:0016787">
    <property type="term" value="F:hydrolase activity"/>
    <property type="evidence" value="ECO:0007669"/>
    <property type="project" value="InterPro"/>
</dbReference>
<dbReference type="Pfam" id="PF03283">
    <property type="entry name" value="PAE"/>
    <property type="match status" value="1"/>
</dbReference>
<sequence length="585" mass="65398">MGCIITSTTVEGRTAIVLLRTLVTYLCCAAVVIQAKPKPLLASGGGSAATAAAAAQEDSASSWWTTDETELEPALGRNRNTLESISRNWQKYEPDALKRVFLRNATVTCNDGSRSGYYLRRHSGSKIWLMMLEGGWYCYDDVSCASRWSHTRSLMTSKAWPLHHQATGIMSGDPDENPVFWRANIIYVPYCSSDVWTGTSQRGNGQKYAFMGSLILQEIIKELLPKGLLKARKLLLAGSSAGATGVLLNVDSLSDLLRSSGSKAKVRGLVDSGWFLDSKPFSTTACVDPRHCSPAVTLKKGVELWKSQIPSQCGDFYREDASSCFYGSKLYAFLKTPVFIFQWLYDEAQMMASNVFVPRTKAQGAYVQSMRDDMVRSLENVSAVFAPSCVGHIVLTEKRWAAYSIGQVTFGQALQCWWDGSNEANNAEQSSSPYPNSLNDNNLMLSDQAVPQCDRAKLRRCRRRQKRQRKLNVKLGGLTGRKQCRCRRSSNVPNHQRRSRATSTLASNQVTGRSRRFTGQIHFHHTWQHHPDLCNHHLIDDCRLPNCSAQCPKNYDTFSGKPIDFEQMLRNAGVRSRNPIKDIFL</sequence>
<reference evidence="4" key="1">
    <citation type="submission" date="2017-01" db="EMBL/GenBank/DDBJ databases">
        <title>Comparative genomics of anhydrobiosis in the tardigrade Hypsibius dujardini.</title>
        <authorList>
            <person name="Yoshida Y."/>
            <person name="Koutsovoulos G."/>
            <person name="Laetsch D."/>
            <person name="Stevens L."/>
            <person name="Kumar S."/>
            <person name="Horikawa D."/>
            <person name="Ishino K."/>
            <person name="Komine S."/>
            <person name="Tomita M."/>
            <person name="Blaxter M."/>
            <person name="Arakawa K."/>
        </authorList>
    </citation>
    <scope>NUCLEOTIDE SEQUENCE [LARGE SCALE GENOMIC DNA]</scope>
    <source>
        <strain evidence="4">Z151</strain>
    </source>
</reference>
<evidence type="ECO:0000256" key="2">
    <source>
        <dbReference type="SAM" id="MobiDB-lite"/>
    </source>
</evidence>
<feature type="region of interest" description="Disordered" evidence="2">
    <location>
        <begin position="489"/>
        <end position="509"/>
    </location>
</feature>